<reference evidence="1 2" key="1">
    <citation type="submission" date="2022-09" db="EMBL/GenBank/DDBJ databases">
        <title>Enrichment on poylsaccharides allowed isolation of novel metabolic and taxonomic groups of Haloarchaea.</title>
        <authorList>
            <person name="Sorokin D.Y."/>
            <person name="Elcheninov A.G."/>
            <person name="Khizhniak T.V."/>
            <person name="Kolganova T.V."/>
            <person name="Kublanov I.V."/>
        </authorList>
    </citation>
    <scope>NUCLEOTIDE SEQUENCE [LARGE SCALE GENOMIC DNA]</scope>
    <source>
        <strain evidence="1 2">AArc-curdl1</strain>
    </source>
</reference>
<dbReference type="RefSeq" id="WP_342809629.1">
    <property type="nucleotide sequence ID" value="NZ_JAOPJZ010000015.1"/>
</dbReference>
<name>A0AAP3E7W0_9EURY</name>
<sequence length="44" mass="4923">MTDALTWQDLFERGEAVGVDLETIRTTRERLRAEATEGGARDDA</sequence>
<proteinExistence type="predicted"/>
<evidence type="ECO:0000313" key="2">
    <source>
        <dbReference type="Proteomes" id="UP001321047"/>
    </source>
</evidence>
<organism evidence="1 2">
    <name type="scientific">Natronosalvus hydrolyticus</name>
    <dbReference type="NCBI Taxonomy" id="2979988"/>
    <lineage>
        <taxon>Archaea</taxon>
        <taxon>Methanobacteriati</taxon>
        <taxon>Methanobacteriota</taxon>
        <taxon>Stenosarchaea group</taxon>
        <taxon>Halobacteria</taxon>
        <taxon>Halobacteriales</taxon>
        <taxon>Natrialbaceae</taxon>
        <taxon>Natronosalvus</taxon>
    </lineage>
</organism>
<comment type="caution">
    <text evidence="1">The sequence shown here is derived from an EMBL/GenBank/DDBJ whole genome shotgun (WGS) entry which is preliminary data.</text>
</comment>
<dbReference type="EMBL" id="JAOPJZ010000015">
    <property type="protein sequence ID" value="MCU4753310.1"/>
    <property type="molecule type" value="Genomic_DNA"/>
</dbReference>
<gene>
    <name evidence="1" type="ORF">OB919_15210</name>
</gene>
<accession>A0AAP3E7W0</accession>
<keyword evidence="2" id="KW-1185">Reference proteome</keyword>
<dbReference type="AlphaFoldDB" id="A0AAP3E7W0"/>
<evidence type="ECO:0000313" key="1">
    <source>
        <dbReference type="EMBL" id="MCU4753310.1"/>
    </source>
</evidence>
<protein>
    <submittedName>
        <fullName evidence="1">Uncharacterized protein</fullName>
    </submittedName>
</protein>
<dbReference type="Proteomes" id="UP001321047">
    <property type="component" value="Unassembled WGS sequence"/>
</dbReference>